<reference evidence="2 3" key="1">
    <citation type="submission" date="2018-02" db="EMBL/GenBank/DDBJ databases">
        <title>Novel Leptospira species isolated from soil and water in Japan.</title>
        <authorList>
            <person name="Nakao R."/>
            <person name="Masuzawa T."/>
        </authorList>
    </citation>
    <scope>NUCLEOTIDE SEQUENCE [LARGE SCALE GENOMIC DNA]</scope>
    <source>
        <strain evidence="2 3">E8</strain>
    </source>
</reference>
<organism evidence="2 3">
    <name type="scientific">Leptospira johnsonii</name>
    <dbReference type="NCBI Taxonomy" id="1917820"/>
    <lineage>
        <taxon>Bacteria</taxon>
        <taxon>Pseudomonadati</taxon>
        <taxon>Spirochaetota</taxon>
        <taxon>Spirochaetia</taxon>
        <taxon>Leptospirales</taxon>
        <taxon>Leptospiraceae</taxon>
        <taxon>Leptospira</taxon>
    </lineage>
</organism>
<protein>
    <submittedName>
        <fullName evidence="2">Uncharacterized protein</fullName>
    </submittedName>
</protein>
<dbReference type="Proteomes" id="UP000245076">
    <property type="component" value="Unassembled WGS sequence"/>
</dbReference>
<feature type="region of interest" description="Disordered" evidence="1">
    <location>
        <begin position="1"/>
        <end position="38"/>
    </location>
</feature>
<name>A0A2P2D569_9LEPT</name>
<gene>
    <name evidence="2" type="ORF">LPTSP1_27830</name>
</gene>
<dbReference type="AlphaFoldDB" id="A0A2P2D569"/>
<feature type="compositionally biased region" description="Basic and acidic residues" evidence="1">
    <location>
        <begin position="15"/>
        <end position="24"/>
    </location>
</feature>
<comment type="caution">
    <text evidence="2">The sequence shown here is derived from an EMBL/GenBank/DDBJ whole genome shotgun (WGS) entry which is preliminary data.</text>
</comment>
<evidence type="ECO:0000256" key="1">
    <source>
        <dbReference type="SAM" id="MobiDB-lite"/>
    </source>
</evidence>
<keyword evidence="3" id="KW-1185">Reference proteome</keyword>
<dbReference type="RefSeq" id="WP_008591083.1">
    <property type="nucleotide sequence ID" value="NZ_BFAY01000011.1"/>
</dbReference>
<evidence type="ECO:0000313" key="2">
    <source>
        <dbReference type="EMBL" id="GBF39779.1"/>
    </source>
</evidence>
<dbReference type="EMBL" id="BFAY01000011">
    <property type="protein sequence ID" value="GBF39779.1"/>
    <property type="molecule type" value="Genomic_DNA"/>
</dbReference>
<evidence type="ECO:0000313" key="3">
    <source>
        <dbReference type="Proteomes" id="UP000245076"/>
    </source>
</evidence>
<proteinExistence type="predicted"/>
<sequence length="58" mass="6809">MERENLPPLNRHNHKESEDIKETGTAKNLGRIIPFPSPPGRNLKKIRELYEDIFDQKP</sequence>
<accession>A0A2P2D569</accession>